<protein>
    <recommendedName>
        <fullName evidence="3">Haloacid dehalogenase-like hydrolase</fullName>
    </recommendedName>
</protein>
<organism evidence="1 2">
    <name type="scientific">Metarhizium robertsii</name>
    <dbReference type="NCBI Taxonomy" id="568076"/>
    <lineage>
        <taxon>Eukaryota</taxon>
        <taxon>Fungi</taxon>
        <taxon>Dikarya</taxon>
        <taxon>Ascomycota</taxon>
        <taxon>Pezizomycotina</taxon>
        <taxon>Sordariomycetes</taxon>
        <taxon>Hypocreomycetidae</taxon>
        <taxon>Hypocreales</taxon>
        <taxon>Clavicipitaceae</taxon>
        <taxon>Metarhizium</taxon>
    </lineage>
</organism>
<dbReference type="OrthoDB" id="10255128at2759"/>
<comment type="caution">
    <text evidence="1">The sequence shown here is derived from an EMBL/GenBank/DDBJ whole genome shotgun (WGS) entry which is preliminary data.</text>
</comment>
<dbReference type="Pfam" id="PF12710">
    <property type="entry name" value="HAD"/>
    <property type="match status" value="1"/>
</dbReference>
<dbReference type="InterPro" id="IPR023214">
    <property type="entry name" value="HAD_sf"/>
</dbReference>
<accession>A0A0A1UZ73</accession>
<dbReference type="Gene3D" id="3.40.50.1000">
    <property type="entry name" value="HAD superfamily/HAD-like"/>
    <property type="match status" value="1"/>
</dbReference>
<reference evidence="1 2" key="1">
    <citation type="submission" date="2014-02" db="EMBL/GenBank/DDBJ databases">
        <title>The genome sequence of the entomopathogenic fungus Metarhizium robertsii ARSEF 2575.</title>
        <authorList>
            <person name="Giuliano Garisto Donzelli B."/>
            <person name="Roe B.A."/>
            <person name="Macmil S.L."/>
            <person name="Krasnoff S.B."/>
            <person name="Gibson D.M."/>
        </authorList>
    </citation>
    <scope>NUCLEOTIDE SEQUENCE [LARGE SCALE GENOMIC DNA]</scope>
    <source>
        <strain evidence="1 2">ARSEF 2575</strain>
    </source>
</reference>
<evidence type="ECO:0000313" key="2">
    <source>
        <dbReference type="Proteomes" id="UP000030151"/>
    </source>
</evidence>
<dbReference type="HOGENOM" id="CLU_056574_1_0_1"/>
<dbReference type="InterPro" id="IPR050849">
    <property type="entry name" value="HAD-like_hydrolase_phosphatase"/>
</dbReference>
<dbReference type="Proteomes" id="UP000030151">
    <property type="component" value="Unassembled WGS sequence"/>
</dbReference>
<dbReference type="AlphaFoldDB" id="A0A0A1UZ73"/>
<dbReference type="eggNOG" id="ENOG502S7B4">
    <property type="taxonomic scope" value="Eukaryota"/>
</dbReference>
<dbReference type="SUPFAM" id="SSF56784">
    <property type="entry name" value="HAD-like"/>
    <property type="match status" value="1"/>
</dbReference>
<evidence type="ECO:0008006" key="3">
    <source>
        <dbReference type="Google" id="ProtNLM"/>
    </source>
</evidence>
<dbReference type="PANTHER" id="PTHR28181:SF1">
    <property type="entry name" value="COLD TOLERANCE PROTEIN 1"/>
    <property type="match status" value="1"/>
</dbReference>
<proteinExistence type="predicted"/>
<evidence type="ECO:0000313" key="1">
    <source>
        <dbReference type="EMBL" id="EXV02628.1"/>
    </source>
</evidence>
<sequence>MRLILDFDGTITQKDTIGELAQAAIDLQRRRTGRHLQPVWDDAVQAYLKDYESYKANFYPPEASRKDIEAETDFLAGLKDIEEASLSRVSQSGIFAGLQRDDFFHMGVDAVLSGRVSKTEGFEELLQSAESKGLKVNVTSVNWSKAFIEGVLHPQHLGVAANDISEKGEIKGPRSLGGVRVTTSPDKLNALRQITQTDQRVLYFGDSTTDLQCLLYSHGVIIAKDATSSLLSTLSRIGIDVPHIGNLQNHPHTKLFWARDFREVLASGALEQGQ</sequence>
<dbReference type="EMBL" id="JELW01000004">
    <property type="protein sequence ID" value="EXV02628.1"/>
    <property type="molecule type" value="Genomic_DNA"/>
</dbReference>
<name>A0A0A1UZ73_9HYPO</name>
<gene>
    <name evidence="1" type="ORF">X797_003750</name>
</gene>
<dbReference type="InterPro" id="IPR036412">
    <property type="entry name" value="HAD-like_sf"/>
</dbReference>
<dbReference type="PANTHER" id="PTHR28181">
    <property type="entry name" value="UPF0655 PROTEIN YCR015C"/>
    <property type="match status" value="1"/>
</dbReference>